<evidence type="ECO:0000313" key="8">
    <source>
        <dbReference type="Proteomes" id="UP000572817"/>
    </source>
</evidence>
<dbReference type="Pfam" id="PF01661">
    <property type="entry name" value="Macro"/>
    <property type="match status" value="1"/>
</dbReference>
<dbReference type="InterPro" id="IPR043472">
    <property type="entry name" value="Macro_dom-like"/>
</dbReference>
<dbReference type="Proteomes" id="UP000572817">
    <property type="component" value="Unassembled WGS sequence"/>
</dbReference>
<proteinExistence type="predicted"/>
<dbReference type="InterPro" id="IPR035979">
    <property type="entry name" value="RBD_domain_sf"/>
</dbReference>
<dbReference type="SMART" id="SM00506">
    <property type="entry name" value="A1pp"/>
    <property type="match status" value="1"/>
</dbReference>
<dbReference type="Gene3D" id="3.40.220.10">
    <property type="entry name" value="Leucine Aminopeptidase, subunit E, domain 1"/>
    <property type="match status" value="1"/>
</dbReference>
<dbReference type="GO" id="GO:0003700">
    <property type="term" value="F:DNA-binding transcription factor activity"/>
    <property type="evidence" value="ECO:0007669"/>
    <property type="project" value="InterPro"/>
</dbReference>
<dbReference type="InterPro" id="IPR000253">
    <property type="entry name" value="FHA_dom"/>
</dbReference>
<dbReference type="SUPFAM" id="SSF54928">
    <property type="entry name" value="RNA-binding domain, RBD"/>
    <property type="match status" value="1"/>
</dbReference>
<dbReference type="InterPro" id="IPR036388">
    <property type="entry name" value="WH-like_DNA-bd_sf"/>
</dbReference>
<dbReference type="OrthoDB" id="6077599at2759"/>
<dbReference type="GO" id="GO:0005634">
    <property type="term" value="C:nucleus"/>
    <property type="evidence" value="ECO:0007669"/>
    <property type="project" value="UniProtKB-SubCell"/>
</dbReference>
<dbReference type="InterPro" id="IPR000232">
    <property type="entry name" value="HSF_DNA-bd"/>
</dbReference>
<evidence type="ECO:0000313" key="7">
    <source>
        <dbReference type="EMBL" id="KAF4303525.1"/>
    </source>
</evidence>
<dbReference type="InterPro" id="IPR012677">
    <property type="entry name" value="Nucleotide-bd_a/b_plait_sf"/>
</dbReference>
<comment type="caution">
    <text evidence="7">The sequence shown here is derived from an EMBL/GenBank/DDBJ whole genome shotgun (WGS) entry which is preliminary data.</text>
</comment>
<protein>
    <submittedName>
        <fullName evidence="7">Heat shock factor (HSF)-type DNA-binding protein</fullName>
    </submittedName>
</protein>
<dbReference type="Pfam" id="PF26118">
    <property type="entry name" value="DUF8035"/>
    <property type="match status" value="1"/>
</dbReference>
<dbReference type="Gene3D" id="1.10.10.10">
    <property type="entry name" value="Winged helix-like DNA-binding domain superfamily/Winged helix DNA-binding domain"/>
    <property type="match status" value="1"/>
</dbReference>
<feature type="domain" description="Macro" evidence="6">
    <location>
        <begin position="325"/>
        <end position="510"/>
    </location>
</feature>
<keyword evidence="2 7" id="KW-0238">DNA-binding</keyword>
<keyword evidence="7" id="KW-0346">Stress response</keyword>
<dbReference type="PROSITE" id="PS51154">
    <property type="entry name" value="MACRO"/>
    <property type="match status" value="1"/>
</dbReference>
<evidence type="ECO:0000256" key="1">
    <source>
        <dbReference type="ARBA" id="ARBA00004123"/>
    </source>
</evidence>
<comment type="subcellular location">
    <subcellularLocation>
        <location evidence="1">Nucleus</location>
    </subcellularLocation>
</comment>
<evidence type="ECO:0000256" key="4">
    <source>
        <dbReference type="SAM" id="MobiDB-lite"/>
    </source>
</evidence>
<dbReference type="GO" id="GO:0043565">
    <property type="term" value="F:sequence-specific DNA binding"/>
    <property type="evidence" value="ECO:0007669"/>
    <property type="project" value="InterPro"/>
</dbReference>
<feature type="region of interest" description="Disordered" evidence="4">
    <location>
        <begin position="38"/>
        <end position="58"/>
    </location>
</feature>
<keyword evidence="3" id="KW-0539">Nucleus</keyword>
<dbReference type="Gene3D" id="3.30.70.330">
    <property type="match status" value="1"/>
</dbReference>
<feature type="compositionally biased region" description="Basic and acidic residues" evidence="4">
    <location>
        <begin position="977"/>
        <end position="994"/>
    </location>
</feature>
<accession>A0A8H4ILZ3</accession>
<keyword evidence="8" id="KW-1185">Reference proteome</keyword>
<name>A0A8H4ILZ3_9PEZI</name>
<organism evidence="7 8">
    <name type="scientific">Botryosphaeria dothidea</name>
    <dbReference type="NCBI Taxonomy" id="55169"/>
    <lineage>
        <taxon>Eukaryota</taxon>
        <taxon>Fungi</taxon>
        <taxon>Dikarya</taxon>
        <taxon>Ascomycota</taxon>
        <taxon>Pezizomycotina</taxon>
        <taxon>Dothideomycetes</taxon>
        <taxon>Dothideomycetes incertae sedis</taxon>
        <taxon>Botryosphaeriales</taxon>
        <taxon>Botryosphaeriaceae</taxon>
        <taxon>Botryosphaeria</taxon>
    </lineage>
</organism>
<sequence>MEHFIQTIGQSTPESESQALRPNVMDYESAKTFAIHAIDSSADESQKEPDPPVEESNETCTVRVYNLPKTTEEREEFVNLFSALGPHIQVGPTFESRGFAVFRNREEAEHALSIFNNSKFPDVIFGFDRDDEEHTGGTVPSQSNLPIEFDAESFLEALSRALSKPENWKHIAWAEDGRTFCVYDEEAVVPNVLPAFGLESFSLFEDRLIACGFRRQYGQQFRTNADGLRRTSVWFHKHFQRDKEEGRRSIPFLTKLQSIFSKTKESPRVSLLTSQIDNTGTELGVISSKKPRSNFVLMAVSDIPSISDLYLSGWLQAPNAAAASAYSLAPKGSINRKISMLQHDITMLDVDAIVNGTAPGLNAGASDSISYWIHKAAGPNLLRECQSLSNCQMGQAVMTDAYDLPCRKVIHTVRPHYFQAYNSVDHNALLASCYRNCLTIAAAKGLESIAFPCLSAGGFGFPSREAAKIALRTTREFFDSGRGGSLQKIVFCVYSDVDNQVYRAVIPLYFPPTKINSGLQREVRDETPGSIDEDSLVDTPDQERQDLFDMELASAGPSKQTNPTWLNESVESMSRLTGGPFLCACCKCRARPMEIPNCLVCYHELCNSCEEERGSVQPPNLFLVYLRPSPDMLEDPQRIDLSSIDNREMNNEDPTRGSVRSRANSPTGKYHPTHVKVHRKHVSLDTLFYYDLPFQFDSFDQDHVIITRELSEEQSEILFEHSRRHRRNLPSLTRTRAHPNPMSGVLTIRIGSDPSFNKQNRPPGAPIYFPGPVVTADHCDFYIAGCRKWMLEINRASGSTFLNGRRLVRLPCPEDNSEEQGPTPALPPHDDRGYFIRSGDILGLGENDHGKPAYLFRIELDCVSGTEQDLWEEAEARASRYGFPTIGLEEDDESSDLEDDNDVVDPEIASGYRITDAEQTNLAHIPEQARGAHRWTRIDRRPVNPDALKEAGLFFENRVRFMLVFKELSAREVRRLAQRTRESRAAKAETEFTRKERRRKERRIKDQKKVARERKKGLLEEREGSRLGM</sequence>
<feature type="region of interest" description="Disordered" evidence="4">
    <location>
        <begin position="977"/>
        <end position="1029"/>
    </location>
</feature>
<feature type="region of interest" description="Disordered" evidence="4">
    <location>
        <begin position="641"/>
        <end position="672"/>
    </location>
</feature>
<dbReference type="PROSITE" id="PS50006">
    <property type="entry name" value="FHA_DOMAIN"/>
    <property type="match status" value="1"/>
</dbReference>
<feature type="compositionally biased region" description="Basic and acidic residues" evidence="4">
    <location>
        <begin position="1003"/>
        <end position="1029"/>
    </location>
</feature>
<dbReference type="Pfam" id="PF00447">
    <property type="entry name" value="HSF_DNA-bind"/>
    <property type="match status" value="1"/>
</dbReference>
<dbReference type="EMBL" id="WWBZ02000062">
    <property type="protein sequence ID" value="KAF4303525.1"/>
    <property type="molecule type" value="Genomic_DNA"/>
</dbReference>
<gene>
    <name evidence="7" type="ORF">GTA08_BOTSDO09170</name>
</gene>
<dbReference type="InterPro" id="IPR036390">
    <property type="entry name" value="WH_DNA-bd_sf"/>
</dbReference>
<dbReference type="PANTHER" id="PTHR11106:SF27">
    <property type="entry name" value="MACRO DOMAIN-CONTAINING PROTEIN"/>
    <property type="match status" value="1"/>
</dbReference>
<dbReference type="SUPFAM" id="SSF46785">
    <property type="entry name" value="Winged helix' DNA-binding domain"/>
    <property type="match status" value="1"/>
</dbReference>
<feature type="domain" description="FHA" evidence="5">
    <location>
        <begin position="748"/>
        <end position="807"/>
    </location>
</feature>
<reference evidence="7" key="1">
    <citation type="submission" date="2020-04" db="EMBL/GenBank/DDBJ databases">
        <title>Genome Assembly and Annotation of Botryosphaeria dothidea sdau 11-99, a Latent Pathogen of Apple Fruit Ring Rot in China.</title>
        <authorList>
            <person name="Yu C."/>
            <person name="Diao Y."/>
            <person name="Lu Q."/>
            <person name="Zhao J."/>
            <person name="Cui S."/>
            <person name="Peng C."/>
            <person name="He B."/>
            <person name="Liu H."/>
        </authorList>
    </citation>
    <scope>NUCLEOTIDE SEQUENCE [LARGE SCALE GENOMIC DNA]</scope>
    <source>
        <strain evidence="7">Sdau11-99</strain>
    </source>
</reference>
<dbReference type="PANTHER" id="PTHR11106">
    <property type="entry name" value="GANGLIOSIDE INDUCED DIFFERENTIATION ASSOCIATED PROTEIN 2-RELATED"/>
    <property type="match status" value="1"/>
</dbReference>
<feature type="compositionally biased region" description="Basic and acidic residues" evidence="4">
    <location>
        <begin position="645"/>
        <end position="655"/>
    </location>
</feature>
<evidence type="ECO:0000259" key="5">
    <source>
        <dbReference type="PROSITE" id="PS50006"/>
    </source>
</evidence>
<feature type="region of interest" description="Disordered" evidence="4">
    <location>
        <begin position="812"/>
        <end position="832"/>
    </location>
</feature>
<evidence type="ECO:0000259" key="6">
    <source>
        <dbReference type="PROSITE" id="PS51154"/>
    </source>
</evidence>
<dbReference type="SUPFAM" id="SSF52949">
    <property type="entry name" value="Macro domain-like"/>
    <property type="match status" value="1"/>
</dbReference>
<dbReference type="InterPro" id="IPR002589">
    <property type="entry name" value="Macro_dom"/>
</dbReference>
<evidence type="ECO:0000256" key="2">
    <source>
        <dbReference type="ARBA" id="ARBA00023125"/>
    </source>
</evidence>
<evidence type="ECO:0000256" key="3">
    <source>
        <dbReference type="ARBA" id="ARBA00023242"/>
    </source>
</evidence>
<dbReference type="InterPro" id="IPR058348">
    <property type="entry name" value="DUF8035"/>
</dbReference>
<dbReference type="AlphaFoldDB" id="A0A8H4ILZ3"/>